<comment type="caution">
    <text evidence="4">The sequence shown here is derived from an EMBL/GenBank/DDBJ whole genome shotgun (WGS) entry which is preliminary data.</text>
</comment>
<evidence type="ECO:0000313" key="4">
    <source>
        <dbReference type="EMBL" id="RFB01623.1"/>
    </source>
</evidence>
<accession>A0A371R845</accession>
<feature type="signal peptide" evidence="2">
    <location>
        <begin position="1"/>
        <end position="22"/>
    </location>
</feature>
<gene>
    <name evidence="4" type="ORF">DX908_15210</name>
</gene>
<dbReference type="InterPro" id="IPR011992">
    <property type="entry name" value="EF-hand-dom_pair"/>
</dbReference>
<feature type="compositionally biased region" description="Gly residues" evidence="1">
    <location>
        <begin position="171"/>
        <end position="194"/>
    </location>
</feature>
<evidence type="ECO:0000256" key="2">
    <source>
        <dbReference type="SAM" id="SignalP"/>
    </source>
</evidence>
<dbReference type="Proteomes" id="UP000264589">
    <property type="component" value="Unassembled WGS sequence"/>
</dbReference>
<dbReference type="PROSITE" id="PS00018">
    <property type="entry name" value="EF_HAND_1"/>
    <property type="match status" value="2"/>
</dbReference>
<dbReference type="AlphaFoldDB" id="A0A371R845"/>
<dbReference type="InParanoid" id="A0A371R845"/>
<dbReference type="GO" id="GO:0005509">
    <property type="term" value="F:calcium ion binding"/>
    <property type="evidence" value="ECO:0007669"/>
    <property type="project" value="InterPro"/>
</dbReference>
<evidence type="ECO:0000313" key="5">
    <source>
        <dbReference type="Proteomes" id="UP000264589"/>
    </source>
</evidence>
<evidence type="ECO:0000259" key="3">
    <source>
        <dbReference type="PROSITE" id="PS50222"/>
    </source>
</evidence>
<protein>
    <recommendedName>
        <fullName evidence="3">EF-hand domain-containing protein</fullName>
    </recommendedName>
</protein>
<dbReference type="SUPFAM" id="SSF47473">
    <property type="entry name" value="EF-hand"/>
    <property type="match status" value="1"/>
</dbReference>
<keyword evidence="2" id="KW-0732">Signal</keyword>
<dbReference type="InterPro" id="IPR018247">
    <property type="entry name" value="EF_Hand_1_Ca_BS"/>
</dbReference>
<dbReference type="Gene3D" id="1.10.238.10">
    <property type="entry name" value="EF-hand"/>
    <property type="match status" value="2"/>
</dbReference>
<feature type="chain" id="PRO_5016985146" description="EF-hand domain-containing protein" evidence="2">
    <location>
        <begin position="23"/>
        <end position="194"/>
    </location>
</feature>
<reference evidence="4 5" key="1">
    <citation type="submission" date="2018-08" db="EMBL/GenBank/DDBJ databases">
        <title>Parvularcula sp. SM1705, isolated from surface water of the South Sea China.</title>
        <authorList>
            <person name="Sun L."/>
        </authorList>
    </citation>
    <scope>NUCLEOTIDE SEQUENCE [LARGE SCALE GENOMIC DNA]</scope>
    <source>
        <strain evidence="4 5">SM1705</strain>
    </source>
</reference>
<feature type="region of interest" description="Disordered" evidence="1">
    <location>
        <begin position="161"/>
        <end position="194"/>
    </location>
</feature>
<keyword evidence="5" id="KW-1185">Reference proteome</keyword>
<dbReference type="EMBL" id="QUQO01000002">
    <property type="protein sequence ID" value="RFB01623.1"/>
    <property type="molecule type" value="Genomic_DNA"/>
</dbReference>
<dbReference type="PROSITE" id="PS50222">
    <property type="entry name" value="EF_HAND_2"/>
    <property type="match status" value="1"/>
</dbReference>
<evidence type="ECO:0000256" key="1">
    <source>
        <dbReference type="SAM" id="MobiDB-lite"/>
    </source>
</evidence>
<name>A0A371R845_9PROT</name>
<dbReference type="InterPro" id="IPR002048">
    <property type="entry name" value="EF_hand_dom"/>
</dbReference>
<feature type="domain" description="EF-hand" evidence="3">
    <location>
        <begin position="134"/>
        <end position="169"/>
    </location>
</feature>
<dbReference type="PROSITE" id="PS51257">
    <property type="entry name" value="PROKAR_LIPOPROTEIN"/>
    <property type="match status" value="1"/>
</dbReference>
<proteinExistence type="predicted"/>
<organism evidence="4 5">
    <name type="scientific">Parvularcula marina</name>
    <dbReference type="NCBI Taxonomy" id="2292771"/>
    <lineage>
        <taxon>Bacteria</taxon>
        <taxon>Pseudomonadati</taxon>
        <taxon>Pseudomonadota</taxon>
        <taxon>Alphaproteobacteria</taxon>
        <taxon>Parvularculales</taxon>
        <taxon>Parvularculaceae</taxon>
        <taxon>Parvularcula</taxon>
    </lineage>
</organism>
<sequence>MSHVRRAAFLTVFSACLLTACAGPGGPGPRGGGPGGGQPPGARGALAELDGAYIAQPIALVLAGYDADHDGSLTRAELSEGAASEWVRMDRNADSTVSLIELSAWADTYLGSATARPSQLSFDRDGSGSISSREVMTQLEAEFATADKNGDGVVTRGELIRQLNLPSQQMGGRGGPGGGRPRGNGGPGGGQAPR</sequence>
<dbReference type="OrthoDB" id="5470953at2"/>
<dbReference type="Pfam" id="PF13202">
    <property type="entry name" value="EF-hand_5"/>
    <property type="match status" value="2"/>
</dbReference>
<dbReference type="RefSeq" id="WP_116393339.1">
    <property type="nucleotide sequence ID" value="NZ_QUQO01000002.1"/>
</dbReference>